<keyword evidence="2 6" id="KW-0689">Ribosomal protein</keyword>
<dbReference type="OrthoDB" id="275876at2759"/>
<dbReference type="Gene3D" id="3.40.1370.10">
    <property type="match status" value="1"/>
</dbReference>
<feature type="region of interest" description="Disordered" evidence="5">
    <location>
        <begin position="1"/>
        <end position="33"/>
    </location>
</feature>
<evidence type="ECO:0000256" key="4">
    <source>
        <dbReference type="ARBA" id="ARBA00040565"/>
    </source>
</evidence>
<dbReference type="InterPro" id="IPR023574">
    <property type="entry name" value="Ribosomal_uL4_dom_sf"/>
</dbReference>
<reference evidence="6" key="1">
    <citation type="journal article" date="2020" name="Stud. Mycol.">
        <title>101 Dothideomycetes genomes: a test case for predicting lifestyles and emergence of pathogens.</title>
        <authorList>
            <person name="Haridas S."/>
            <person name="Albert R."/>
            <person name="Binder M."/>
            <person name="Bloem J."/>
            <person name="Labutti K."/>
            <person name="Salamov A."/>
            <person name="Andreopoulos B."/>
            <person name="Baker S."/>
            <person name="Barry K."/>
            <person name="Bills G."/>
            <person name="Bluhm B."/>
            <person name="Cannon C."/>
            <person name="Castanera R."/>
            <person name="Culley D."/>
            <person name="Daum C."/>
            <person name="Ezra D."/>
            <person name="Gonzalez J."/>
            <person name="Henrissat B."/>
            <person name="Kuo A."/>
            <person name="Liang C."/>
            <person name="Lipzen A."/>
            <person name="Lutzoni F."/>
            <person name="Magnuson J."/>
            <person name="Mondo S."/>
            <person name="Nolan M."/>
            <person name="Ohm R."/>
            <person name="Pangilinan J."/>
            <person name="Park H.-J."/>
            <person name="Ramirez L."/>
            <person name="Alfaro M."/>
            <person name="Sun H."/>
            <person name="Tritt A."/>
            <person name="Yoshinaga Y."/>
            <person name="Zwiers L.-H."/>
            <person name="Turgeon B."/>
            <person name="Goodwin S."/>
            <person name="Spatafora J."/>
            <person name="Crous P."/>
            <person name="Grigoriev I."/>
        </authorList>
    </citation>
    <scope>NUCLEOTIDE SEQUENCE</scope>
    <source>
        <strain evidence="6">ATCC 16933</strain>
    </source>
</reference>
<evidence type="ECO:0000256" key="1">
    <source>
        <dbReference type="ARBA" id="ARBA00010528"/>
    </source>
</evidence>
<feature type="compositionally biased region" description="Low complexity" evidence="5">
    <location>
        <begin position="21"/>
        <end position="31"/>
    </location>
</feature>
<evidence type="ECO:0000313" key="6">
    <source>
        <dbReference type="EMBL" id="KAF2462052.1"/>
    </source>
</evidence>
<dbReference type="AlphaFoldDB" id="A0A6A6PE03"/>
<dbReference type="InterPro" id="IPR013005">
    <property type="entry name" value="Ribosomal_uL4-like"/>
</dbReference>
<evidence type="ECO:0000256" key="5">
    <source>
        <dbReference type="SAM" id="MobiDB-lite"/>
    </source>
</evidence>
<dbReference type="NCBIfam" id="TIGR03953">
    <property type="entry name" value="rplD_bact"/>
    <property type="match status" value="1"/>
</dbReference>
<dbReference type="GO" id="GO:0006412">
    <property type="term" value="P:translation"/>
    <property type="evidence" value="ECO:0007669"/>
    <property type="project" value="InterPro"/>
</dbReference>
<dbReference type="SUPFAM" id="SSF52166">
    <property type="entry name" value="Ribosomal protein L4"/>
    <property type="match status" value="1"/>
</dbReference>
<keyword evidence="3" id="KW-0687">Ribonucleoprotein</keyword>
<dbReference type="GO" id="GO:1990904">
    <property type="term" value="C:ribonucleoprotein complex"/>
    <property type="evidence" value="ECO:0007669"/>
    <property type="project" value="UniProtKB-KW"/>
</dbReference>
<sequence length="283" mass="31516">MASTRQHRRGLASEAAISHKNSTTSSNISTNVADSPLTRHVTYSGVWHPPTTAPTDTVIATAYRFPMMIPERFVAYSASHLHLPLRRDILHRAIVYEGDKTRQGTASSKHRTELAGSGRKIRPQKGMGMARLGDRKSPMLKGGGVAHGPHPRDFSTDLPRKVYDLAWRTALSYRFRRGQLVLVDGKAELWSAQGAFVRNVFSTNGWGRAAGRSLVITMEKRPNLFSGLQAAPRMGEAYTWNDVDVKDLLSMGRLIIEKEALDKILKRHQSDLTKTYKIVTTTP</sequence>
<dbReference type="Proteomes" id="UP000799766">
    <property type="component" value="Unassembled WGS sequence"/>
</dbReference>
<dbReference type="EMBL" id="MU001670">
    <property type="protein sequence ID" value="KAF2462052.1"/>
    <property type="molecule type" value="Genomic_DNA"/>
</dbReference>
<gene>
    <name evidence="6" type="ORF">BDY21DRAFT_368190</name>
</gene>
<dbReference type="Pfam" id="PF00573">
    <property type="entry name" value="Ribosomal_L4"/>
    <property type="match status" value="1"/>
</dbReference>
<dbReference type="GO" id="GO:0005840">
    <property type="term" value="C:ribosome"/>
    <property type="evidence" value="ECO:0007669"/>
    <property type="project" value="UniProtKB-KW"/>
</dbReference>
<proteinExistence type="inferred from homology"/>
<evidence type="ECO:0000313" key="7">
    <source>
        <dbReference type="Proteomes" id="UP000799766"/>
    </source>
</evidence>
<feature type="region of interest" description="Disordered" evidence="5">
    <location>
        <begin position="101"/>
        <end position="153"/>
    </location>
</feature>
<evidence type="ECO:0000256" key="2">
    <source>
        <dbReference type="ARBA" id="ARBA00022980"/>
    </source>
</evidence>
<comment type="similarity">
    <text evidence="1">Belongs to the universal ribosomal protein uL4 family.</text>
</comment>
<dbReference type="PANTHER" id="PTHR10746:SF6">
    <property type="entry name" value="LARGE RIBOSOMAL SUBUNIT PROTEIN UL4M"/>
    <property type="match status" value="1"/>
</dbReference>
<feature type="compositionally biased region" description="Basic residues" evidence="5">
    <location>
        <begin position="1"/>
        <end position="10"/>
    </location>
</feature>
<accession>A0A6A6PE03</accession>
<keyword evidence="7" id="KW-1185">Reference proteome</keyword>
<protein>
    <recommendedName>
        <fullName evidence="4">Large ribosomal subunit protein uL4m</fullName>
    </recommendedName>
</protein>
<dbReference type="InterPro" id="IPR002136">
    <property type="entry name" value="Ribosomal_uL4"/>
</dbReference>
<organism evidence="6 7">
    <name type="scientific">Lineolata rhizophorae</name>
    <dbReference type="NCBI Taxonomy" id="578093"/>
    <lineage>
        <taxon>Eukaryota</taxon>
        <taxon>Fungi</taxon>
        <taxon>Dikarya</taxon>
        <taxon>Ascomycota</taxon>
        <taxon>Pezizomycotina</taxon>
        <taxon>Dothideomycetes</taxon>
        <taxon>Dothideomycetes incertae sedis</taxon>
        <taxon>Lineolatales</taxon>
        <taxon>Lineolataceae</taxon>
        <taxon>Lineolata</taxon>
    </lineage>
</organism>
<evidence type="ECO:0000256" key="3">
    <source>
        <dbReference type="ARBA" id="ARBA00023274"/>
    </source>
</evidence>
<dbReference type="GO" id="GO:0003735">
    <property type="term" value="F:structural constituent of ribosome"/>
    <property type="evidence" value="ECO:0007669"/>
    <property type="project" value="InterPro"/>
</dbReference>
<name>A0A6A6PE03_9PEZI</name>
<dbReference type="PANTHER" id="PTHR10746">
    <property type="entry name" value="50S RIBOSOMAL PROTEIN L4"/>
    <property type="match status" value="1"/>
</dbReference>